<proteinExistence type="predicted"/>
<dbReference type="InterPro" id="IPR040327">
    <property type="entry name" value="At5g14285-like"/>
</dbReference>
<dbReference type="PANTHER" id="PTHR31766">
    <property type="entry name" value="GLABROUS1 ENHANCER-BINDING PROTEIN-LIKE 2"/>
    <property type="match status" value="1"/>
</dbReference>
<dbReference type="PANTHER" id="PTHR31766:SF8">
    <property type="entry name" value="TLC DOMAIN-CONTAINING PROTEIN"/>
    <property type="match status" value="1"/>
</dbReference>
<accession>A0A8S0SWD6</accession>
<evidence type="ECO:0000256" key="4">
    <source>
        <dbReference type="ARBA" id="ARBA00023136"/>
    </source>
</evidence>
<evidence type="ECO:0000313" key="8">
    <source>
        <dbReference type="EMBL" id="CAA2996519.1"/>
    </source>
</evidence>
<dbReference type="SMART" id="SM00724">
    <property type="entry name" value="TLC"/>
    <property type="match status" value="1"/>
</dbReference>
<feature type="transmembrane region" description="Helical" evidence="6">
    <location>
        <begin position="12"/>
        <end position="33"/>
    </location>
</feature>
<name>A0A8S0SWD6_OLEEU</name>
<feature type="transmembrane region" description="Helical" evidence="6">
    <location>
        <begin position="170"/>
        <end position="193"/>
    </location>
</feature>
<feature type="domain" description="TLC" evidence="7">
    <location>
        <begin position="36"/>
        <end position="250"/>
    </location>
</feature>
<dbReference type="Pfam" id="PF03798">
    <property type="entry name" value="TRAM_LAG1_CLN8"/>
    <property type="match status" value="1"/>
</dbReference>
<keyword evidence="4 5" id="KW-0472">Membrane</keyword>
<evidence type="ECO:0000313" key="9">
    <source>
        <dbReference type="Proteomes" id="UP000594638"/>
    </source>
</evidence>
<dbReference type="EMBL" id="CACTIH010005527">
    <property type="protein sequence ID" value="CAA2996519.1"/>
    <property type="molecule type" value="Genomic_DNA"/>
</dbReference>
<gene>
    <name evidence="8" type="ORF">OLEA9_A079301</name>
</gene>
<reference evidence="8 9" key="1">
    <citation type="submission" date="2019-12" db="EMBL/GenBank/DDBJ databases">
        <authorList>
            <person name="Alioto T."/>
            <person name="Alioto T."/>
            <person name="Gomez Garrido J."/>
        </authorList>
    </citation>
    <scope>NUCLEOTIDE SEQUENCE [LARGE SCALE GENOMIC DNA]</scope>
</reference>
<dbReference type="InterPro" id="IPR006634">
    <property type="entry name" value="TLC-dom"/>
</dbReference>
<dbReference type="Proteomes" id="UP000594638">
    <property type="component" value="Unassembled WGS sequence"/>
</dbReference>
<evidence type="ECO:0000256" key="6">
    <source>
        <dbReference type="SAM" id="Phobius"/>
    </source>
</evidence>
<sequence length="253" mass="29000">MEIPKLYDSHLLVFTFFFIFIYCLAYFVILKHWSKKYRAEASSCVMSLAHGTPAVFLALFSILKSQKSISLNQLNFASPNTALQNMVLEFSTAYFLMDLFHYIVLIPVDVLFIAHHLATLYVLLTCRYVLGHGAVAILGFLFLAEITTLCQNTWSLARYRKVDSKKAAKVYEFLSPIFFAYYTMVRGILGPLFAYKIGVFFASGMDGDLIPLWARISWMVVTVCTIGASLLWIMNKWLALYRDRIKKEVKKIS</sequence>
<keyword evidence="3 6" id="KW-1133">Transmembrane helix</keyword>
<organism evidence="8 9">
    <name type="scientific">Olea europaea subsp. europaea</name>
    <dbReference type="NCBI Taxonomy" id="158383"/>
    <lineage>
        <taxon>Eukaryota</taxon>
        <taxon>Viridiplantae</taxon>
        <taxon>Streptophyta</taxon>
        <taxon>Embryophyta</taxon>
        <taxon>Tracheophyta</taxon>
        <taxon>Spermatophyta</taxon>
        <taxon>Magnoliopsida</taxon>
        <taxon>eudicotyledons</taxon>
        <taxon>Gunneridae</taxon>
        <taxon>Pentapetalae</taxon>
        <taxon>asterids</taxon>
        <taxon>lamiids</taxon>
        <taxon>Lamiales</taxon>
        <taxon>Oleaceae</taxon>
        <taxon>Oleeae</taxon>
        <taxon>Olea</taxon>
    </lineage>
</organism>
<dbReference type="OrthoDB" id="204175at2759"/>
<evidence type="ECO:0000259" key="7">
    <source>
        <dbReference type="PROSITE" id="PS50922"/>
    </source>
</evidence>
<protein>
    <submittedName>
        <fullName evidence="8">TLC domain-containing At5g14285-like</fullName>
    </submittedName>
</protein>
<dbReference type="PROSITE" id="PS50922">
    <property type="entry name" value="TLC"/>
    <property type="match status" value="1"/>
</dbReference>
<evidence type="ECO:0000256" key="3">
    <source>
        <dbReference type="ARBA" id="ARBA00022989"/>
    </source>
</evidence>
<evidence type="ECO:0000256" key="5">
    <source>
        <dbReference type="PROSITE-ProRule" id="PRU00205"/>
    </source>
</evidence>
<dbReference type="Gramene" id="OE9A079301T1">
    <property type="protein sequence ID" value="OE9A079301C1"/>
    <property type="gene ID" value="OE9A079301"/>
</dbReference>
<feature type="transmembrane region" description="Helical" evidence="6">
    <location>
        <begin position="99"/>
        <end position="123"/>
    </location>
</feature>
<comment type="subcellular location">
    <subcellularLocation>
        <location evidence="1">Membrane</location>
        <topology evidence="1">Multi-pass membrane protein</topology>
    </subcellularLocation>
</comment>
<comment type="caution">
    <text evidence="8">The sequence shown here is derived from an EMBL/GenBank/DDBJ whole genome shotgun (WGS) entry which is preliminary data.</text>
</comment>
<dbReference type="AlphaFoldDB" id="A0A8S0SWD6"/>
<evidence type="ECO:0000256" key="1">
    <source>
        <dbReference type="ARBA" id="ARBA00004141"/>
    </source>
</evidence>
<keyword evidence="2 5" id="KW-0812">Transmembrane</keyword>
<evidence type="ECO:0000256" key="2">
    <source>
        <dbReference type="ARBA" id="ARBA00022692"/>
    </source>
</evidence>
<feature type="transmembrane region" description="Helical" evidence="6">
    <location>
        <begin position="129"/>
        <end position="149"/>
    </location>
</feature>
<feature type="transmembrane region" description="Helical" evidence="6">
    <location>
        <begin position="213"/>
        <end position="234"/>
    </location>
</feature>
<dbReference type="GO" id="GO:0016020">
    <property type="term" value="C:membrane"/>
    <property type="evidence" value="ECO:0007669"/>
    <property type="project" value="UniProtKB-SubCell"/>
</dbReference>
<keyword evidence="9" id="KW-1185">Reference proteome</keyword>